<evidence type="ECO:0000256" key="3">
    <source>
        <dbReference type="ARBA" id="ARBA00022679"/>
    </source>
</evidence>
<dbReference type="Proteomes" id="UP000494245">
    <property type="component" value="Unassembled WGS sequence"/>
</dbReference>
<dbReference type="SUPFAM" id="SSF53756">
    <property type="entry name" value="UDP-Glycosyltransferase/glycogen phosphorylase"/>
    <property type="match status" value="1"/>
</dbReference>
<dbReference type="EMBL" id="BLTE01000011">
    <property type="protein sequence ID" value="GFK94644.1"/>
    <property type="molecule type" value="Genomic_DNA"/>
</dbReference>
<reference evidence="4 5" key="2">
    <citation type="submission" date="2020-05" db="EMBL/GenBank/DDBJ databases">
        <title>Draft genome sequence of Desulfovibrio sp. strainFSS-1.</title>
        <authorList>
            <person name="Shimoshige H."/>
            <person name="Kobayashi H."/>
            <person name="Maekawa T."/>
        </authorList>
    </citation>
    <scope>NUCLEOTIDE SEQUENCE [LARGE SCALE GENOMIC DNA]</scope>
    <source>
        <strain evidence="4 5">SIID29052-01</strain>
    </source>
</reference>
<dbReference type="EC" id="2.4.1.345" evidence="4"/>
<dbReference type="PANTHER" id="PTHR12526">
    <property type="entry name" value="GLYCOSYLTRANSFERASE"/>
    <property type="match status" value="1"/>
</dbReference>
<evidence type="ECO:0000256" key="1">
    <source>
        <dbReference type="ARBA" id="ARBA00009481"/>
    </source>
</evidence>
<dbReference type="CDD" id="cd03801">
    <property type="entry name" value="GT4_PimA-like"/>
    <property type="match status" value="1"/>
</dbReference>
<evidence type="ECO:0000313" key="4">
    <source>
        <dbReference type="EMBL" id="GFK94644.1"/>
    </source>
</evidence>
<dbReference type="Gene3D" id="3.40.50.2000">
    <property type="entry name" value="Glycogen Phosphorylase B"/>
    <property type="match status" value="2"/>
</dbReference>
<keyword evidence="3 4" id="KW-0808">Transferase</keyword>
<accession>A0A6V8LSC4</accession>
<sequence length="351" mass="38372">MEPRYRVLHVANSLGLGGTEKAMQLMASHLDRERFEPYVHSPLDGPRRALLRAAGVPVFAGGDLLAVLERLKPHVVHLHRAGWPEPGPLSAVKRFGPRAVVETNVFGRFDPTPLARTIHLHLHISRFCLERVLAHHPGQADPARLRVLHYPVDTDRLGELAPERDFSLPTAARLARPDPGKWSALICPALTALKSLVPDFRFLVVGAVPGFEDFVRDQGLADNVELCPPVLDDAEIAAFLGRATQLAHANDTGESFGLAIAEAMASGLPVVTHPAEGQRDNAQLELVDHGVTGLVAATAEDYAQAQAWLWRNPERARAMGLAGREKARRFFRAQEIGRQLGAIYLELLEGA</sequence>
<dbReference type="RefSeq" id="WP_235956946.1">
    <property type="nucleotide sequence ID" value="NZ_BLTE01000011.1"/>
</dbReference>
<dbReference type="Pfam" id="PF13692">
    <property type="entry name" value="Glyco_trans_1_4"/>
    <property type="match status" value="1"/>
</dbReference>
<evidence type="ECO:0000256" key="2">
    <source>
        <dbReference type="ARBA" id="ARBA00022676"/>
    </source>
</evidence>
<keyword evidence="2 4" id="KW-0328">Glycosyltransferase</keyword>
<dbReference type="AlphaFoldDB" id="A0A6V8LSC4"/>
<organism evidence="4 5">
    <name type="scientific">Fundidesulfovibrio magnetotacticus</name>
    <dbReference type="NCBI Taxonomy" id="2730080"/>
    <lineage>
        <taxon>Bacteria</taxon>
        <taxon>Pseudomonadati</taxon>
        <taxon>Thermodesulfobacteriota</taxon>
        <taxon>Desulfovibrionia</taxon>
        <taxon>Desulfovibrionales</taxon>
        <taxon>Desulfovibrionaceae</taxon>
        <taxon>Fundidesulfovibrio</taxon>
    </lineage>
</organism>
<reference evidence="4 5" key="1">
    <citation type="submission" date="2020-04" db="EMBL/GenBank/DDBJ databases">
        <authorList>
            <consortium name="Desulfovibrio sp. FSS-1 genome sequencing consortium"/>
            <person name="Shimoshige H."/>
            <person name="Kobayashi H."/>
            <person name="Maekawa T."/>
        </authorList>
    </citation>
    <scope>NUCLEOTIDE SEQUENCE [LARGE SCALE GENOMIC DNA]</scope>
    <source>
        <strain evidence="4 5">SIID29052-01</strain>
    </source>
</reference>
<comment type="similarity">
    <text evidence="1">Belongs to the glycosyltransferase group 1 family. Glycosyltransferase 4 subfamily.</text>
</comment>
<proteinExistence type="inferred from homology"/>
<dbReference type="GO" id="GO:0043750">
    <property type="term" value="F:phosphatidylinositol alpha-mannosyltransferase activity"/>
    <property type="evidence" value="ECO:0007669"/>
    <property type="project" value="UniProtKB-EC"/>
</dbReference>
<gene>
    <name evidence="4" type="primary">pimB_6</name>
    <name evidence="4" type="ORF">NNJEOMEG_02491</name>
</gene>
<keyword evidence="5" id="KW-1185">Reference proteome</keyword>
<dbReference type="PANTHER" id="PTHR12526:SF640">
    <property type="entry name" value="COLANIC ACID BIOSYNTHESIS GLYCOSYLTRANSFERASE WCAL-RELATED"/>
    <property type="match status" value="1"/>
</dbReference>
<name>A0A6V8LSC4_9BACT</name>
<evidence type="ECO:0000313" key="5">
    <source>
        <dbReference type="Proteomes" id="UP000494245"/>
    </source>
</evidence>
<comment type="caution">
    <text evidence="4">The sequence shown here is derived from an EMBL/GenBank/DDBJ whole genome shotgun (WGS) entry which is preliminary data.</text>
</comment>
<protein>
    <submittedName>
        <fullName evidence="4">GDP-mannose-dependent alpha-(1-6)-phosphatidylinositol monomannoside mannosyltransferase</fullName>
        <ecNumber evidence="4">2.4.1.345</ecNumber>
    </submittedName>
</protein>